<accession>A0A1Q9EY34</accession>
<dbReference type="EMBL" id="LSRX01000046">
    <property type="protein sequence ID" value="OLQ12273.1"/>
    <property type="molecule type" value="Genomic_DNA"/>
</dbReference>
<dbReference type="PANTHER" id="PTHR24058">
    <property type="entry name" value="DUAL SPECIFICITY PROTEIN KINASE"/>
    <property type="match status" value="1"/>
</dbReference>
<feature type="region of interest" description="Disordered" evidence="7">
    <location>
        <begin position="132"/>
        <end position="257"/>
    </location>
</feature>
<keyword evidence="2" id="KW-0808">Transferase</keyword>
<evidence type="ECO:0000256" key="2">
    <source>
        <dbReference type="ARBA" id="ARBA00022679"/>
    </source>
</evidence>
<dbReference type="InterPro" id="IPR000719">
    <property type="entry name" value="Prot_kinase_dom"/>
</dbReference>
<dbReference type="Gene3D" id="1.10.510.10">
    <property type="entry name" value="Transferase(Phosphotransferase) domain 1"/>
    <property type="match status" value="1"/>
</dbReference>
<evidence type="ECO:0000256" key="6">
    <source>
        <dbReference type="PROSITE-ProRule" id="PRU10141"/>
    </source>
</evidence>
<keyword evidence="1" id="KW-0723">Serine/threonine-protein kinase</keyword>
<keyword evidence="5 6" id="KW-0067">ATP-binding</keyword>
<dbReference type="PROSITE" id="PS00108">
    <property type="entry name" value="PROTEIN_KINASE_ST"/>
    <property type="match status" value="1"/>
</dbReference>
<dbReference type="SMART" id="SM00220">
    <property type="entry name" value="S_TKc"/>
    <property type="match status" value="1"/>
</dbReference>
<dbReference type="PANTHER" id="PTHR24058:SF103">
    <property type="entry name" value="SERINE_THREONINE-PROTEIN KINASE PRP4 HOMOLOG"/>
    <property type="match status" value="1"/>
</dbReference>
<gene>
    <name evidence="9" type="primary">prp4</name>
    <name evidence="9" type="ORF">AK812_SmicGene3827</name>
</gene>
<dbReference type="InterPro" id="IPR011009">
    <property type="entry name" value="Kinase-like_dom_sf"/>
</dbReference>
<evidence type="ECO:0000256" key="5">
    <source>
        <dbReference type="ARBA" id="ARBA00022840"/>
    </source>
</evidence>
<dbReference type="GO" id="GO:0005524">
    <property type="term" value="F:ATP binding"/>
    <property type="evidence" value="ECO:0007669"/>
    <property type="project" value="UniProtKB-UniRule"/>
</dbReference>
<dbReference type="Pfam" id="PF00069">
    <property type="entry name" value="Pkinase"/>
    <property type="match status" value="1"/>
</dbReference>
<evidence type="ECO:0000313" key="9">
    <source>
        <dbReference type="EMBL" id="OLQ12273.1"/>
    </source>
</evidence>
<dbReference type="GO" id="GO:0004674">
    <property type="term" value="F:protein serine/threonine kinase activity"/>
    <property type="evidence" value="ECO:0007669"/>
    <property type="project" value="UniProtKB-KW"/>
</dbReference>
<dbReference type="Gene3D" id="3.30.200.20">
    <property type="entry name" value="Phosphorylase Kinase, domain 1"/>
    <property type="match status" value="1"/>
</dbReference>
<feature type="binding site" evidence="6">
    <location>
        <position position="546"/>
    </location>
    <ligand>
        <name>ATP</name>
        <dbReference type="ChEBI" id="CHEBI:30616"/>
    </ligand>
</feature>
<feature type="compositionally biased region" description="Low complexity" evidence="7">
    <location>
        <begin position="29"/>
        <end position="41"/>
    </location>
</feature>
<proteinExistence type="predicted"/>
<protein>
    <submittedName>
        <fullName evidence="9">Serine/threonine-protein kinase prp4</fullName>
    </submittedName>
</protein>
<dbReference type="OrthoDB" id="9332038at2759"/>
<feature type="region of interest" description="Disordered" evidence="7">
    <location>
        <begin position="1"/>
        <end position="99"/>
    </location>
</feature>
<dbReference type="InterPro" id="IPR050494">
    <property type="entry name" value="Ser_Thr_dual-spec_kinase"/>
</dbReference>
<dbReference type="PROSITE" id="PS00107">
    <property type="entry name" value="PROTEIN_KINASE_ATP"/>
    <property type="match status" value="1"/>
</dbReference>
<comment type="caution">
    <text evidence="9">The sequence shown here is derived from an EMBL/GenBank/DDBJ whole genome shotgun (WGS) entry which is preliminary data.</text>
</comment>
<feature type="compositionally biased region" description="Basic residues" evidence="7">
    <location>
        <begin position="12"/>
        <end position="26"/>
    </location>
</feature>
<evidence type="ECO:0000256" key="3">
    <source>
        <dbReference type="ARBA" id="ARBA00022741"/>
    </source>
</evidence>
<evidence type="ECO:0000256" key="7">
    <source>
        <dbReference type="SAM" id="MobiDB-lite"/>
    </source>
</evidence>
<evidence type="ECO:0000256" key="4">
    <source>
        <dbReference type="ARBA" id="ARBA00022777"/>
    </source>
</evidence>
<feature type="compositionally biased region" description="Basic and acidic residues" evidence="7">
    <location>
        <begin position="132"/>
        <end position="217"/>
    </location>
</feature>
<keyword evidence="3 6" id="KW-0547">Nucleotide-binding</keyword>
<dbReference type="Proteomes" id="UP000186817">
    <property type="component" value="Unassembled WGS sequence"/>
</dbReference>
<organism evidence="9 10">
    <name type="scientific">Symbiodinium microadriaticum</name>
    <name type="common">Dinoflagellate</name>
    <name type="synonym">Zooxanthella microadriatica</name>
    <dbReference type="NCBI Taxonomy" id="2951"/>
    <lineage>
        <taxon>Eukaryota</taxon>
        <taxon>Sar</taxon>
        <taxon>Alveolata</taxon>
        <taxon>Dinophyceae</taxon>
        <taxon>Suessiales</taxon>
        <taxon>Symbiodiniaceae</taxon>
        <taxon>Symbiodinium</taxon>
    </lineage>
</organism>
<feature type="domain" description="Protein kinase" evidence="8">
    <location>
        <begin position="514"/>
        <end position="857"/>
    </location>
</feature>
<dbReference type="SUPFAM" id="SSF56112">
    <property type="entry name" value="Protein kinase-like (PK-like)"/>
    <property type="match status" value="1"/>
</dbReference>
<feature type="compositionally biased region" description="Basic residues" evidence="7">
    <location>
        <begin position="42"/>
        <end position="54"/>
    </location>
</feature>
<dbReference type="InterPro" id="IPR017441">
    <property type="entry name" value="Protein_kinase_ATP_BS"/>
</dbReference>
<evidence type="ECO:0000256" key="1">
    <source>
        <dbReference type="ARBA" id="ARBA00022527"/>
    </source>
</evidence>
<evidence type="ECO:0000259" key="8">
    <source>
        <dbReference type="PROSITE" id="PS50011"/>
    </source>
</evidence>
<reference evidence="9 10" key="1">
    <citation type="submission" date="2016-02" db="EMBL/GenBank/DDBJ databases">
        <title>Genome analysis of coral dinoflagellate symbionts highlights evolutionary adaptations to a symbiotic lifestyle.</title>
        <authorList>
            <person name="Aranda M."/>
            <person name="Li Y."/>
            <person name="Liew Y.J."/>
            <person name="Baumgarten S."/>
            <person name="Simakov O."/>
            <person name="Wilson M."/>
            <person name="Piel J."/>
            <person name="Ashoor H."/>
            <person name="Bougouffa S."/>
            <person name="Bajic V.B."/>
            <person name="Ryu T."/>
            <person name="Ravasi T."/>
            <person name="Bayer T."/>
            <person name="Micklem G."/>
            <person name="Kim H."/>
            <person name="Bhak J."/>
            <person name="Lajeunesse T.C."/>
            <person name="Voolstra C.R."/>
        </authorList>
    </citation>
    <scope>NUCLEOTIDE SEQUENCE [LARGE SCALE GENOMIC DNA]</scope>
    <source>
        <strain evidence="9 10">CCMP2467</strain>
    </source>
</reference>
<keyword evidence="4 9" id="KW-0418">Kinase</keyword>
<name>A0A1Q9EY34_SYMMI</name>
<dbReference type="InterPro" id="IPR008271">
    <property type="entry name" value="Ser/Thr_kinase_AS"/>
</dbReference>
<feature type="compositionally biased region" description="Low complexity" evidence="7">
    <location>
        <begin position="55"/>
        <end position="69"/>
    </location>
</feature>
<feature type="compositionally biased region" description="Basic and acidic residues" evidence="7">
    <location>
        <begin position="70"/>
        <end position="99"/>
    </location>
</feature>
<dbReference type="AlphaFoldDB" id="A0A1Q9EY34"/>
<keyword evidence="10" id="KW-1185">Reference proteome</keyword>
<dbReference type="PROSITE" id="PS50011">
    <property type="entry name" value="PROTEIN_KINASE_DOM"/>
    <property type="match status" value="1"/>
</dbReference>
<evidence type="ECO:0000313" key="10">
    <source>
        <dbReference type="Proteomes" id="UP000186817"/>
    </source>
</evidence>
<sequence>MTSRVLAAQMRARSRSRSRRRHRHRQREPSSSSSSYYSRSPSRSRRRGRHRRHGSSSMSSYSSRSSSAHSHYEKKVQKKVKIEPKGDKSKDGEQKVETKVKTVETKVKKVEKKVEKGVEIKVQTKVEKTVEKKVETKVGKKPEKKAEKDKRIENKAEKKLDKKVEGKVEKKAENKQEKKPDKKAAEKKLENKAEKKEEKKAEKADGAAETAIDKKAEQASQVEAGGSVDAPAGEAKHPGSPAVKDPGSPAVNGADSPTAQLLPAVKDLVQDSGSLQLLIRQAKLDLADRRETQQRQDRWEASQGSDLLDDLESRVQSLELSMSVQGSRIEGALALIEDELRGLKRDGASRGENGGVTVKVFKEALHEHTAALSQQLVEMSETVRASVLATVDARLEAASAQRDEMSGDTLAQAWGMPAQLEDLEKSLQQLRIECEEWMKRYPSSARSQSVDTLQALETRMGVLEAQWAAGNDMRDVVRELTRVLWAQMGTWQERREKEYFRPSFGDPVGPNNRLLLEEELGQGAFSTVFRARDLQAKQEDRHYAVKLLGADIARPVRWLRDGLQGSRAFIRKNPTLRTAMEREVKLMRRLRLEASEKDPEGASCFLGLAGPEVFDHEGHLALCFQLQKCDLRCGLKRYGQGGGLPLPTVRSYARNIFMALRALKAVDVIHSDVKPDNLLMSLDKVSVKLSDFGCAMSSSELIKPEKAAETVQPRYYRAPEVILGQEYSTQVDVWGAGCTVFELASGNFLFTGRNNSEMLHDMMKHLGAFSRRFCGAGLLSSKHFRREDGAFCLGGEQFVGRENFPRPARPLCDRLQETLTDASPVALKAFADLIVSCVTPDPAVRLDPAAALASTFLRPNTK</sequence>